<dbReference type="SUPFAM" id="SSF161111">
    <property type="entry name" value="Cation efflux protein transmembrane domain-like"/>
    <property type="match status" value="1"/>
</dbReference>
<keyword evidence="8 10" id="KW-0472">Membrane</keyword>
<feature type="transmembrane region" description="Helical" evidence="10">
    <location>
        <begin position="189"/>
        <end position="215"/>
    </location>
</feature>
<dbReference type="Pfam" id="PF16916">
    <property type="entry name" value="ZT_dimer"/>
    <property type="match status" value="1"/>
</dbReference>
<dbReference type="InterPro" id="IPR002524">
    <property type="entry name" value="Cation_efflux"/>
</dbReference>
<dbReference type="InterPro" id="IPR050681">
    <property type="entry name" value="CDF/SLC30A"/>
</dbReference>
<feature type="region of interest" description="Disordered" evidence="9">
    <location>
        <begin position="1"/>
        <end position="48"/>
    </location>
</feature>
<accession>A0ABS5ZUK7</accession>
<dbReference type="PANTHER" id="PTHR11562:SF17">
    <property type="entry name" value="RE54080P-RELATED"/>
    <property type="match status" value="1"/>
</dbReference>
<evidence type="ECO:0000256" key="10">
    <source>
        <dbReference type="SAM" id="Phobius"/>
    </source>
</evidence>
<dbReference type="InterPro" id="IPR058533">
    <property type="entry name" value="Cation_efflux_TM"/>
</dbReference>
<dbReference type="Gene3D" id="1.20.1510.10">
    <property type="entry name" value="Cation efflux protein transmembrane domain"/>
    <property type="match status" value="1"/>
</dbReference>
<keyword evidence="5" id="KW-0862">Zinc</keyword>
<feature type="transmembrane region" description="Helical" evidence="10">
    <location>
        <begin position="59"/>
        <end position="80"/>
    </location>
</feature>
<comment type="subcellular location">
    <subcellularLocation>
        <location evidence="1">Membrane</location>
        <topology evidence="1">Multi-pass membrane protein</topology>
    </subcellularLocation>
</comment>
<evidence type="ECO:0000256" key="6">
    <source>
        <dbReference type="ARBA" id="ARBA00022989"/>
    </source>
</evidence>
<feature type="compositionally biased region" description="Basic residues" evidence="9">
    <location>
        <begin position="30"/>
        <end position="48"/>
    </location>
</feature>
<feature type="domain" description="Cation efflux protein cytoplasmic" evidence="12">
    <location>
        <begin position="250"/>
        <end position="323"/>
    </location>
</feature>
<dbReference type="InterPro" id="IPR027469">
    <property type="entry name" value="Cation_efflux_TMD_sf"/>
</dbReference>
<keyword evidence="5" id="KW-0864">Zinc transport</keyword>
<comment type="similarity">
    <text evidence="2">Belongs to the cation diffusion facilitator (CDF) transporter (TC 2.A.4) family. SLC30A subfamily.</text>
</comment>
<dbReference type="RefSeq" id="WP_215882545.1">
    <property type="nucleotide sequence ID" value="NZ_JAAOMP010000016.1"/>
</dbReference>
<evidence type="ECO:0000313" key="13">
    <source>
        <dbReference type="EMBL" id="MBU2758750.1"/>
    </source>
</evidence>
<comment type="caution">
    <text evidence="13">The sequence shown here is derived from an EMBL/GenBank/DDBJ whole genome shotgun (WGS) entry which is preliminary data.</text>
</comment>
<evidence type="ECO:0000259" key="11">
    <source>
        <dbReference type="Pfam" id="PF01545"/>
    </source>
</evidence>
<proteinExistence type="inferred from homology"/>
<organism evidence="13 14">
    <name type="scientific">Acidithiobacillus sulfurivorans</name>
    <dbReference type="NCBI Taxonomy" id="1958756"/>
    <lineage>
        <taxon>Bacteria</taxon>
        <taxon>Pseudomonadati</taxon>
        <taxon>Pseudomonadota</taxon>
        <taxon>Acidithiobacillia</taxon>
        <taxon>Acidithiobacillales</taxon>
        <taxon>Acidithiobacillaceae</taxon>
        <taxon>Acidithiobacillus</taxon>
    </lineage>
</organism>
<sequence length="339" mass="36557">MSEAQSPSVHQHDTPARSESRQHEHDHQHAAHPHPHSGHHHGHHHHAPKSFGRAFSIGIFLNVVFVLAEAVFGVLGHSLALLADAGHNLSDVLGLVMAWGASALALRPPSQRYTYGLRSSSILAALSNSLFLLVVTGGIAWEAIERLLHPSPVDSRVVIAVAALGVLINTGTALLFMSGRKGDLNIKAAFLHMAGDAFISLGVVVAGIVMLFMHWYWLDSTVSLIISALIILATWSLLKEAARLVLHGVPDNIDTDAVRRYLRSLPDVAAVHDLHIWAMSTTETALTAHLVMPQGFPGDGFLSDIATTLREQYAIVHPTLQVETGDTDHPCALGPEQQV</sequence>
<dbReference type="NCBIfam" id="TIGR01297">
    <property type="entry name" value="CDF"/>
    <property type="match status" value="1"/>
</dbReference>
<gene>
    <name evidence="13" type="ORF">HAP95_00745</name>
</gene>
<keyword evidence="7" id="KW-0406">Ion transport</keyword>
<dbReference type="PANTHER" id="PTHR11562">
    <property type="entry name" value="CATION EFFLUX PROTEIN/ ZINC TRANSPORTER"/>
    <property type="match status" value="1"/>
</dbReference>
<dbReference type="Proteomes" id="UP000755654">
    <property type="component" value="Unassembled WGS sequence"/>
</dbReference>
<dbReference type="EMBL" id="JAAOMP010000016">
    <property type="protein sequence ID" value="MBU2758750.1"/>
    <property type="molecule type" value="Genomic_DNA"/>
</dbReference>
<feature type="transmembrane region" description="Helical" evidence="10">
    <location>
        <begin position="156"/>
        <end position="177"/>
    </location>
</feature>
<feature type="transmembrane region" description="Helical" evidence="10">
    <location>
        <begin position="92"/>
        <end position="110"/>
    </location>
</feature>
<evidence type="ECO:0000256" key="5">
    <source>
        <dbReference type="ARBA" id="ARBA00022906"/>
    </source>
</evidence>
<feature type="domain" description="Cation efflux protein transmembrane" evidence="11">
    <location>
        <begin position="57"/>
        <end position="243"/>
    </location>
</feature>
<evidence type="ECO:0000313" key="14">
    <source>
        <dbReference type="Proteomes" id="UP000755654"/>
    </source>
</evidence>
<keyword evidence="14" id="KW-1185">Reference proteome</keyword>
<feature type="compositionally biased region" description="Basic and acidic residues" evidence="9">
    <location>
        <begin position="10"/>
        <end position="29"/>
    </location>
</feature>
<evidence type="ECO:0000256" key="9">
    <source>
        <dbReference type="SAM" id="MobiDB-lite"/>
    </source>
</evidence>
<dbReference type="SUPFAM" id="SSF160240">
    <property type="entry name" value="Cation efflux protein cytoplasmic domain-like"/>
    <property type="match status" value="1"/>
</dbReference>
<keyword evidence="3" id="KW-0813">Transport</keyword>
<feature type="transmembrane region" description="Helical" evidence="10">
    <location>
        <begin position="122"/>
        <end position="144"/>
    </location>
</feature>
<keyword evidence="4 10" id="KW-0812">Transmembrane</keyword>
<evidence type="ECO:0000256" key="1">
    <source>
        <dbReference type="ARBA" id="ARBA00004141"/>
    </source>
</evidence>
<evidence type="ECO:0000256" key="8">
    <source>
        <dbReference type="ARBA" id="ARBA00023136"/>
    </source>
</evidence>
<evidence type="ECO:0000256" key="3">
    <source>
        <dbReference type="ARBA" id="ARBA00022448"/>
    </source>
</evidence>
<evidence type="ECO:0000256" key="2">
    <source>
        <dbReference type="ARBA" id="ARBA00008873"/>
    </source>
</evidence>
<name>A0ABS5ZUK7_9PROT</name>
<evidence type="ECO:0000256" key="4">
    <source>
        <dbReference type="ARBA" id="ARBA00022692"/>
    </source>
</evidence>
<evidence type="ECO:0000259" key="12">
    <source>
        <dbReference type="Pfam" id="PF16916"/>
    </source>
</evidence>
<evidence type="ECO:0000256" key="7">
    <source>
        <dbReference type="ARBA" id="ARBA00023065"/>
    </source>
</evidence>
<reference evidence="13 14" key="1">
    <citation type="journal article" date="2021" name="ISME J.">
        <title>Genomic evolution of the class Acidithiobacillia: deep-branching Proteobacteria living in extreme acidic conditions.</title>
        <authorList>
            <person name="Moya-Beltran A."/>
            <person name="Beard S."/>
            <person name="Rojas-Villalobos C."/>
            <person name="Issotta F."/>
            <person name="Gallardo Y."/>
            <person name="Ulloa R."/>
            <person name="Giaveno A."/>
            <person name="Degli Esposti M."/>
            <person name="Johnson D.B."/>
            <person name="Quatrini R."/>
        </authorList>
    </citation>
    <scope>NUCLEOTIDE SEQUENCE [LARGE SCALE GENOMIC DNA]</scope>
    <source>
        <strain evidence="13 14">RW2</strain>
    </source>
</reference>
<dbReference type="InterPro" id="IPR036837">
    <property type="entry name" value="Cation_efflux_CTD_sf"/>
</dbReference>
<keyword evidence="6 10" id="KW-1133">Transmembrane helix</keyword>
<dbReference type="Pfam" id="PF01545">
    <property type="entry name" value="Cation_efflux"/>
    <property type="match status" value="1"/>
</dbReference>
<feature type="transmembrane region" description="Helical" evidence="10">
    <location>
        <begin position="221"/>
        <end position="238"/>
    </location>
</feature>
<protein>
    <submittedName>
        <fullName evidence="13">Cation transporter</fullName>
    </submittedName>
</protein>
<dbReference type="InterPro" id="IPR027470">
    <property type="entry name" value="Cation_efflux_CTD"/>
</dbReference>